<protein>
    <recommendedName>
        <fullName evidence="1">Integrase catalytic domain-containing protein</fullName>
    </recommendedName>
</protein>
<evidence type="ECO:0000313" key="3">
    <source>
        <dbReference type="Proteomes" id="UP001279734"/>
    </source>
</evidence>
<dbReference type="Proteomes" id="UP001279734">
    <property type="component" value="Unassembled WGS sequence"/>
</dbReference>
<dbReference type="InterPro" id="IPR036397">
    <property type="entry name" value="RNaseH_sf"/>
</dbReference>
<dbReference type="GO" id="GO:0003676">
    <property type="term" value="F:nucleic acid binding"/>
    <property type="evidence" value="ECO:0007669"/>
    <property type="project" value="InterPro"/>
</dbReference>
<dbReference type="InterPro" id="IPR001584">
    <property type="entry name" value="Integrase_cat-core"/>
</dbReference>
<name>A0AAD3T522_NEPGR</name>
<dbReference type="AlphaFoldDB" id="A0AAD3T522"/>
<organism evidence="2 3">
    <name type="scientific">Nepenthes gracilis</name>
    <name type="common">Slender pitcher plant</name>
    <dbReference type="NCBI Taxonomy" id="150966"/>
    <lineage>
        <taxon>Eukaryota</taxon>
        <taxon>Viridiplantae</taxon>
        <taxon>Streptophyta</taxon>
        <taxon>Embryophyta</taxon>
        <taxon>Tracheophyta</taxon>
        <taxon>Spermatophyta</taxon>
        <taxon>Magnoliopsida</taxon>
        <taxon>eudicotyledons</taxon>
        <taxon>Gunneridae</taxon>
        <taxon>Pentapetalae</taxon>
        <taxon>Caryophyllales</taxon>
        <taxon>Nepenthaceae</taxon>
        <taxon>Nepenthes</taxon>
    </lineage>
</organism>
<sequence length="125" mass="14209">MHLRKRFTKYCTSLGIRLVHTSVAYPQANGQVEVTNRTLLHGLKTKLEDAGGSWVDELASVLWSYRTTPKEPTRETPFSLCYGSEAVLLVEIELPSLRVESFDPQVNSQKIREYLDLLEEARDAV</sequence>
<reference evidence="2" key="1">
    <citation type="submission" date="2023-05" db="EMBL/GenBank/DDBJ databases">
        <title>Nepenthes gracilis genome sequencing.</title>
        <authorList>
            <person name="Fukushima K."/>
        </authorList>
    </citation>
    <scope>NUCLEOTIDE SEQUENCE</scope>
    <source>
        <strain evidence="2">SING2019-196</strain>
    </source>
</reference>
<keyword evidence="3" id="KW-1185">Reference proteome</keyword>
<gene>
    <name evidence="2" type="ORF">Nepgr_024579</name>
</gene>
<dbReference type="PANTHER" id="PTHR48475:SF2">
    <property type="entry name" value="RIBONUCLEASE H"/>
    <property type="match status" value="1"/>
</dbReference>
<dbReference type="InterPro" id="IPR012337">
    <property type="entry name" value="RNaseH-like_sf"/>
</dbReference>
<proteinExistence type="predicted"/>
<dbReference type="Gene3D" id="3.30.420.10">
    <property type="entry name" value="Ribonuclease H-like superfamily/Ribonuclease H"/>
    <property type="match status" value="1"/>
</dbReference>
<dbReference type="PANTHER" id="PTHR48475">
    <property type="entry name" value="RIBONUCLEASE H"/>
    <property type="match status" value="1"/>
</dbReference>
<dbReference type="GO" id="GO:0015074">
    <property type="term" value="P:DNA integration"/>
    <property type="evidence" value="ECO:0007669"/>
    <property type="project" value="InterPro"/>
</dbReference>
<evidence type="ECO:0000313" key="2">
    <source>
        <dbReference type="EMBL" id="GMH22736.1"/>
    </source>
</evidence>
<evidence type="ECO:0000259" key="1">
    <source>
        <dbReference type="PROSITE" id="PS50994"/>
    </source>
</evidence>
<comment type="caution">
    <text evidence="2">The sequence shown here is derived from an EMBL/GenBank/DDBJ whole genome shotgun (WGS) entry which is preliminary data.</text>
</comment>
<dbReference type="PROSITE" id="PS50994">
    <property type="entry name" value="INTEGRASE"/>
    <property type="match status" value="1"/>
</dbReference>
<feature type="domain" description="Integrase catalytic" evidence="1">
    <location>
        <begin position="1"/>
        <end position="85"/>
    </location>
</feature>
<dbReference type="SUPFAM" id="SSF53098">
    <property type="entry name" value="Ribonuclease H-like"/>
    <property type="match status" value="1"/>
</dbReference>
<dbReference type="EMBL" id="BSYO01000025">
    <property type="protein sequence ID" value="GMH22736.1"/>
    <property type="molecule type" value="Genomic_DNA"/>
</dbReference>
<accession>A0AAD3T522</accession>